<reference evidence="1 2" key="1">
    <citation type="journal article" date="2018" name="Sci. Rep.">
        <title>Extensive genomic diversity among Mycobacterium marinum strains revealed by whole genome sequencing.</title>
        <authorList>
            <person name="Das S."/>
            <person name="Pettersson B.M."/>
            <person name="Behra P.R."/>
            <person name="Mallick A."/>
            <person name="Cheramie M."/>
            <person name="Ramesh M."/>
            <person name="Shirreff L."/>
            <person name="DuCote T."/>
            <person name="Dasgupta S."/>
            <person name="Ennis D.G."/>
            <person name="Kirsebom L.A."/>
        </authorList>
    </citation>
    <scope>NUCLEOTIDE SEQUENCE [LARGE SCALE GENOMIC DNA]</scope>
    <source>
        <strain evidence="1 2">Davis1</strain>
    </source>
</reference>
<evidence type="ECO:0000313" key="2">
    <source>
        <dbReference type="Proteomes" id="UP000257451"/>
    </source>
</evidence>
<dbReference type="GO" id="GO:0003858">
    <property type="term" value="F:3-hydroxybutyrate dehydrogenase activity"/>
    <property type="evidence" value="ECO:0007669"/>
    <property type="project" value="UniProtKB-EC"/>
</dbReference>
<evidence type="ECO:0000313" key="1">
    <source>
        <dbReference type="EMBL" id="RFZ36310.1"/>
    </source>
</evidence>
<dbReference type="InterPro" id="IPR002347">
    <property type="entry name" value="SDR_fam"/>
</dbReference>
<dbReference type="PANTHER" id="PTHR44656">
    <property type="entry name" value="DEHYDROGENASE/REDUCTASE SDR FAMILY MEMBER 12"/>
    <property type="match status" value="1"/>
</dbReference>
<dbReference type="EMBL" id="PEDF01000150">
    <property type="protein sequence ID" value="RFZ36310.1"/>
    <property type="molecule type" value="Genomic_DNA"/>
</dbReference>
<dbReference type="Gene3D" id="3.40.50.720">
    <property type="entry name" value="NAD(P)-binding Rossmann-like Domain"/>
    <property type="match status" value="1"/>
</dbReference>
<dbReference type="AlphaFoldDB" id="A0A3E2MRS1"/>
<accession>A0A3E2MRS1</accession>
<dbReference type="EC" id="1.1.1.30" evidence="1"/>
<protein>
    <submittedName>
        <fullName evidence="1">D-beta-hydroxybutyrate dehydrogenase</fullName>
        <ecNumber evidence="1">1.1.1.30</ecNumber>
    </submittedName>
</protein>
<keyword evidence="1" id="KW-0560">Oxidoreductase</keyword>
<dbReference type="RefSeq" id="WP_161966807.1">
    <property type="nucleotide sequence ID" value="NZ_BQLC01000092.1"/>
</dbReference>
<dbReference type="PANTHER" id="PTHR44656:SF7">
    <property type="entry name" value="DEHYDROGENASE_REDUCTASE SDR FAMILY MEMBER 12"/>
    <property type="match status" value="1"/>
</dbReference>
<dbReference type="Pfam" id="PF00106">
    <property type="entry name" value="adh_short"/>
    <property type="match status" value="1"/>
</dbReference>
<dbReference type="InterPro" id="IPR036291">
    <property type="entry name" value="NAD(P)-bd_dom_sf"/>
</dbReference>
<dbReference type="InterPro" id="IPR052992">
    <property type="entry name" value="SDR_member_12"/>
</dbReference>
<dbReference type="SUPFAM" id="SSF51735">
    <property type="entry name" value="NAD(P)-binding Rossmann-fold domains"/>
    <property type="match status" value="1"/>
</dbReference>
<proteinExistence type="predicted"/>
<dbReference type="Proteomes" id="UP000257451">
    <property type="component" value="Unassembled WGS sequence"/>
</dbReference>
<name>A0A3E2MRS1_MYCMR</name>
<dbReference type="PRINTS" id="PR00081">
    <property type="entry name" value="GDHRDH"/>
</dbReference>
<comment type="caution">
    <text evidence="1">The sequence shown here is derived from an EMBL/GenBank/DDBJ whole genome shotgun (WGS) entry which is preliminary data.</text>
</comment>
<organism evidence="1 2">
    <name type="scientific">Mycobacterium marinum</name>
    <dbReference type="NCBI Taxonomy" id="1781"/>
    <lineage>
        <taxon>Bacteria</taxon>
        <taxon>Bacillati</taxon>
        <taxon>Actinomycetota</taxon>
        <taxon>Actinomycetes</taxon>
        <taxon>Mycobacteriales</taxon>
        <taxon>Mycobacteriaceae</taxon>
        <taxon>Mycobacterium</taxon>
        <taxon>Mycobacterium ulcerans group</taxon>
    </lineage>
</organism>
<sequence>MKPSDIADTVLEATVVPSFSRIGPLLRSGLDHWTSTDEYRLDGRVIVITGATSGLGLVATRAWLEAGATVEIVARNPGKAAATVEQLQSEIAGAAVAATIAETADLDGLRNAAAALCARHDRIDVLVHNAGALDPSHAYAANGIEQTIASQVVGPFLLSALLYEPLIAAAPGRILWVSSGGMYTEPLSVDQLTIGPDEYRGTVAYARAKRAQVTLSEMMAERVDRSALVVHAMHPGWALTPGVERSLPTFRRVMAPLLRTAEQGADTLVWLAADDDQPLATTGGFWLDRRIRSLHKIKATRVADTPAERARLWEWVVAASGTDFPPQG</sequence>
<gene>
    <name evidence="1" type="primary">bdhA</name>
    <name evidence="1" type="ORF">DAVIS_04036</name>
</gene>